<organism evidence="2 3">
    <name type="scientific">Methylobacterium thuringiense</name>
    <dbReference type="NCBI Taxonomy" id="1003091"/>
    <lineage>
        <taxon>Bacteria</taxon>
        <taxon>Pseudomonadati</taxon>
        <taxon>Pseudomonadota</taxon>
        <taxon>Alphaproteobacteria</taxon>
        <taxon>Hyphomicrobiales</taxon>
        <taxon>Methylobacteriaceae</taxon>
        <taxon>Methylobacterium</taxon>
    </lineage>
</organism>
<comment type="caution">
    <text evidence="2">The sequence shown here is derived from an EMBL/GenBank/DDBJ whole genome shotgun (WGS) entry which is preliminary data.</text>
</comment>
<reference evidence="2" key="1">
    <citation type="journal article" date="2021" name="Front. Microbiol.">
        <title>Comprehensive Comparative Genomics and Phenotyping of Methylobacterium Species.</title>
        <authorList>
            <person name="Alessa O."/>
            <person name="Ogura Y."/>
            <person name="Fujitani Y."/>
            <person name="Takami H."/>
            <person name="Hayashi T."/>
            <person name="Sahin N."/>
            <person name="Tani A."/>
        </authorList>
    </citation>
    <scope>NUCLEOTIDE SEQUENCE</scope>
    <source>
        <strain evidence="2">DSM 23674</strain>
    </source>
</reference>
<dbReference type="EMBL" id="BPRA01000004">
    <property type="protein sequence ID" value="GJE54583.1"/>
    <property type="molecule type" value="Genomic_DNA"/>
</dbReference>
<protein>
    <recommendedName>
        <fullName evidence="1">DNA circulation N-terminal domain-containing protein</fullName>
    </recommendedName>
</protein>
<feature type="domain" description="DNA circulation N-terminal" evidence="1">
    <location>
        <begin position="13"/>
        <end position="95"/>
    </location>
</feature>
<dbReference type="RefSeq" id="WP_283206811.1">
    <property type="nucleotide sequence ID" value="NZ_BPRA01000004.1"/>
</dbReference>
<reference evidence="2" key="2">
    <citation type="submission" date="2021-08" db="EMBL/GenBank/DDBJ databases">
        <authorList>
            <person name="Tani A."/>
            <person name="Ola A."/>
            <person name="Ogura Y."/>
            <person name="Katsura K."/>
            <person name="Hayashi T."/>
        </authorList>
    </citation>
    <scope>NUCLEOTIDE SEQUENCE</scope>
    <source>
        <strain evidence="2">DSM 23674</strain>
    </source>
</reference>
<gene>
    <name evidence="2" type="ORF">EKPJFOCH_1061</name>
</gene>
<sequence length="401" mass="41964">MAGSCDPSLALWPASFRGVPFYVMNDEEGGGRRLVIHEFPGRDDPFVEDLGAKARKYEVTAYLASMSAAGEAAALTAICTRRGAGLLVLPTHGPILVRAEDFKRSRERDKLGYIAYTLSCVQEGFATALASAASLANLIFVAADVVQSVIGSAFAASLIFDAPEYVVTSAVAGFETAVATLDVVRTDNPIDPAVSLDQRVALADTANAASSLIEDTPAAAGESVVISARALGDGLDAAVAAPVFLAVVEAAASSELPATASLNRRRAAANANATSRLLRVAALTAYAEAMARRTFSSRPEGVTARADTAEYFDAELEACNGGSDADLFDALEGLRNSVIGYLSSVITTLAPVVTVETRIRLPAVVMAYRLYEDPTRAGELVDRNAVRVPSRLPLVFEALAA</sequence>
<accession>A0ABQ4TH86</accession>
<proteinExistence type="predicted"/>
<dbReference type="InterPro" id="IPR009826">
    <property type="entry name" value="DNA_circ_N"/>
</dbReference>
<dbReference type="Pfam" id="PF07157">
    <property type="entry name" value="DNA_circ_N"/>
    <property type="match status" value="1"/>
</dbReference>
<evidence type="ECO:0000259" key="1">
    <source>
        <dbReference type="Pfam" id="PF07157"/>
    </source>
</evidence>
<keyword evidence="3" id="KW-1185">Reference proteome</keyword>
<evidence type="ECO:0000313" key="3">
    <source>
        <dbReference type="Proteomes" id="UP001055101"/>
    </source>
</evidence>
<name>A0ABQ4TH86_9HYPH</name>
<dbReference type="Proteomes" id="UP001055101">
    <property type="component" value="Unassembled WGS sequence"/>
</dbReference>
<evidence type="ECO:0000313" key="2">
    <source>
        <dbReference type="EMBL" id="GJE54583.1"/>
    </source>
</evidence>